<dbReference type="InterPro" id="IPR035919">
    <property type="entry name" value="EAL_sf"/>
</dbReference>
<name>A0A1V3NE48_9GAMM</name>
<dbReference type="PROSITE" id="PS50113">
    <property type="entry name" value="PAC"/>
    <property type="match status" value="1"/>
</dbReference>
<dbReference type="GO" id="GO:0071111">
    <property type="term" value="F:cyclic-guanylate-specific phosphodiesterase activity"/>
    <property type="evidence" value="ECO:0007669"/>
    <property type="project" value="UniProtKB-EC"/>
</dbReference>
<evidence type="ECO:0000256" key="3">
    <source>
        <dbReference type="ARBA" id="ARBA00022636"/>
    </source>
</evidence>
<dbReference type="Proteomes" id="UP000189462">
    <property type="component" value="Unassembled WGS sequence"/>
</dbReference>
<dbReference type="Pfam" id="PF11563">
    <property type="entry name" value="Protoglobin"/>
    <property type="match status" value="1"/>
</dbReference>
<keyword evidence="9" id="KW-1185">Reference proteome</keyword>
<dbReference type="SUPFAM" id="SSF55785">
    <property type="entry name" value="PYP-like sensor domain (PAS domain)"/>
    <property type="match status" value="1"/>
</dbReference>
<feature type="domain" description="EAL" evidence="6">
    <location>
        <begin position="492"/>
        <end position="745"/>
    </location>
</feature>
<evidence type="ECO:0000256" key="1">
    <source>
        <dbReference type="ARBA" id="ARBA00012282"/>
    </source>
</evidence>
<feature type="domain" description="PAC" evidence="5">
    <location>
        <begin position="264"/>
        <end position="316"/>
    </location>
</feature>
<dbReference type="PANTHER" id="PTHR44757:SF2">
    <property type="entry name" value="BIOFILM ARCHITECTURE MAINTENANCE PROTEIN MBAA"/>
    <property type="match status" value="1"/>
</dbReference>
<dbReference type="InterPro" id="IPR043128">
    <property type="entry name" value="Rev_trsase/Diguanyl_cyclase"/>
</dbReference>
<dbReference type="SUPFAM" id="SSF55073">
    <property type="entry name" value="Nucleotide cyclase"/>
    <property type="match status" value="1"/>
</dbReference>
<evidence type="ECO:0000313" key="8">
    <source>
        <dbReference type="EMBL" id="OOG23158.1"/>
    </source>
</evidence>
<dbReference type="InterPro" id="IPR000700">
    <property type="entry name" value="PAS-assoc_C"/>
</dbReference>
<dbReference type="Pfam" id="PF00990">
    <property type="entry name" value="GGDEF"/>
    <property type="match status" value="1"/>
</dbReference>
<dbReference type="PANTHER" id="PTHR44757">
    <property type="entry name" value="DIGUANYLATE CYCLASE DGCP"/>
    <property type="match status" value="1"/>
</dbReference>
<gene>
    <name evidence="8" type="ORF">B1C78_12255</name>
</gene>
<dbReference type="InterPro" id="IPR029787">
    <property type="entry name" value="Nucleotide_cyclase"/>
</dbReference>
<dbReference type="InterPro" id="IPR013655">
    <property type="entry name" value="PAS_fold_3"/>
</dbReference>
<dbReference type="EC" id="3.1.4.52" evidence="1"/>
<dbReference type="SMART" id="SM00267">
    <property type="entry name" value="GGDEF"/>
    <property type="match status" value="1"/>
</dbReference>
<evidence type="ECO:0000259" key="6">
    <source>
        <dbReference type="PROSITE" id="PS50883"/>
    </source>
</evidence>
<evidence type="ECO:0000313" key="9">
    <source>
        <dbReference type="Proteomes" id="UP000189462"/>
    </source>
</evidence>
<dbReference type="GO" id="GO:0020037">
    <property type="term" value="F:heme binding"/>
    <property type="evidence" value="ECO:0007669"/>
    <property type="project" value="InterPro"/>
</dbReference>
<dbReference type="GO" id="GO:0019825">
    <property type="term" value="F:oxygen binding"/>
    <property type="evidence" value="ECO:0007669"/>
    <property type="project" value="InterPro"/>
</dbReference>
<dbReference type="CDD" id="cd00130">
    <property type="entry name" value="PAS"/>
    <property type="match status" value="1"/>
</dbReference>
<dbReference type="AlphaFoldDB" id="A0A1V3NE48"/>
<evidence type="ECO:0000259" key="5">
    <source>
        <dbReference type="PROSITE" id="PS50113"/>
    </source>
</evidence>
<evidence type="ECO:0000259" key="7">
    <source>
        <dbReference type="PROSITE" id="PS50887"/>
    </source>
</evidence>
<dbReference type="CDD" id="cd01948">
    <property type="entry name" value="EAL"/>
    <property type="match status" value="1"/>
</dbReference>
<dbReference type="Gene3D" id="1.10.490.10">
    <property type="entry name" value="Globins"/>
    <property type="match status" value="1"/>
</dbReference>
<dbReference type="InterPro" id="IPR000160">
    <property type="entry name" value="GGDEF_dom"/>
</dbReference>
<dbReference type="InterPro" id="IPR039379">
    <property type="entry name" value="Protoglobin_sensor_dom"/>
</dbReference>
<dbReference type="FunFam" id="3.20.20.450:FF:000001">
    <property type="entry name" value="Cyclic di-GMP phosphodiesterase yahA"/>
    <property type="match status" value="1"/>
</dbReference>
<keyword evidence="3" id="KW-0973">c-di-GMP</keyword>
<protein>
    <recommendedName>
        <fullName evidence="2">Diguanylate cyclase DosC</fullName>
        <ecNumber evidence="1">3.1.4.52</ecNumber>
    </recommendedName>
    <alternativeName>
        <fullName evidence="4">Direct oxygen-sensing cyclase</fullName>
    </alternativeName>
</protein>
<dbReference type="STRING" id="108003.B1C78_12255"/>
<dbReference type="SMART" id="SM00052">
    <property type="entry name" value="EAL"/>
    <property type="match status" value="1"/>
</dbReference>
<dbReference type="Gene3D" id="3.30.450.20">
    <property type="entry name" value="PAS domain"/>
    <property type="match status" value="1"/>
</dbReference>
<dbReference type="RefSeq" id="WP_077279440.1">
    <property type="nucleotide sequence ID" value="NZ_MVBK01000076.1"/>
</dbReference>
<dbReference type="InterPro" id="IPR009050">
    <property type="entry name" value="Globin-like_sf"/>
</dbReference>
<dbReference type="InterPro" id="IPR000014">
    <property type="entry name" value="PAS"/>
</dbReference>
<dbReference type="EMBL" id="MVBK01000076">
    <property type="protein sequence ID" value="OOG23158.1"/>
    <property type="molecule type" value="Genomic_DNA"/>
</dbReference>
<dbReference type="InterPro" id="IPR035965">
    <property type="entry name" value="PAS-like_dom_sf"/>
</dbReference>
<dbReference type="InterPro" id="IPR052155">
    <property type="entry name" value="Biofilm_reg_signaling"/>
</dbReference>
<dbReference type="Pfam" id="PF00563">
    <property type="entry name" value="EAL"/>
    <property type="match status" value="1"/>
</dbReference>
<sequence length="747" mass="83998">MPSSSSNRETGSARPRFYSNRDIHEAFAQFLGIGERDRRLLARHHDALLQGSERFAKVFYAYLLSYPATAQILERFQAAGGEIDSLVASQLAHLWRLLSGRTDEDSSQRLAHIGDVHYRFGVEPVWVMGAYLLYWDHLRERIADSERIPDAERSELENAVTRFLFRDMGLMLEGYWDAALEQVSNERNKVHMLQEQITSLLSNLPQVLWSVDVVNNRPLYVSPSSRRICDLDVELPIPCLNWTLEEDREAVRAAWQKALDGRDVEVESRVRSPDGKLQWFRRVFRPFTDDAGRVVRIDGLMEDATEAKRTLERLHTLATTDSLTGLANRTLLLDRLSHALAVARRSRPVRQVALMIMDLDHFKEINDTLGHPVGDEVLRAVARRLAGKLRKSDTLARLGGDEFAVLLPEMGAAWKTAEKVAGKLLECFKAPFRVGGQDLLLGASIGIALFPEHGESVDSLMRRADVVMYDVKRAGLGFGFYDAGNDPHTPRRLRLMTELRRGLEKEELRLHYQPKVDLASGHVTGVEALVRWQHPKHGLLYPDEFLPMASRTGLINPLTDWVLQAALRQCMDWRAQGMRVRIAVNVDAMAFQQADLAERIFALLTRTGAPAECLEIEITENLLTGDLDKCSAVLARLADRGITIAIDDYGTGYSSLAYLKQLSLHTLKIDKSFVMDMCHDENDAVIVRSTVDLAHNLGYTVVAEGVEDAEILQLLEILGCDSAQGYHIARPMEPDALAAWLSQRPAG</sequence>
<dbReference type="InterPro" id="IPR044398">
    <property type="entry name" value="Globin-sensor_dom"/>
</dbReference>
<dbReference type="SUPFAM" id="SSF141868">
    <property type="entry name" value="EAL domain-like"/>
    <property type="match status" value="1"/>
</dbReference>
<comment type="caution">
    <text evidence="8">The sequence shown here is derived from an EMBL/GenBank/DDBJ whole genome shotgun (WGS) entry which is preliminary data.</text>
</comment>
<dbReference type="PROSITE" id="PS50883">
    <property type="entry name" value="EAL"/>
    <property type="match status" value="1"/>
</dbReference>
<feature type="domain" description="GGDEF" evidence="7">
    <location>
        <begin position="350"/>
        <end position="483"/>
    </location>
</feature>
<dbReference type="Pfam" id="PF08447">
    <property type="entry name" value="PAS_3"/>
    <property type="match status" value="1"/>
</dbReference>
<evidence type="ECO:0000256" key="4">
    <source>
        <dbReference type="ARBA" id="ARBA00029839"/>
    </source>
</evidence>
<dbReference type="InterPro" id="IPR001633">
    <property type="entry name" value="EAL_dom"/>
</dbReference>
<dbReference type="InterPro" id="IPR012292">
    <property type="entry name" value="Globin/Proto"/>
</dbReference>
<dbReference type="NCBIfam" id="TIGR00254">
    <property type="entry name" value="GGDEF"/>
    <property type="match status" value="1"/>
</dbReference>
<dbReference type="SUPFAM" id="SSF46458">
    <property type="entry name" value="Globin-like"/>
    <property type="match status" value="1"/>
</dbReference>
<reference evidence="8 9" key="1">
    <citation type="submission" date="2017-02" db="EMBL/GenBank/DDBJ databases">
        <title>Genomic diversity within the haloalkaliphilic genus Thioalkalivibrio.</title>
        <authorList>
            <person name="Ahn A.-C."/>
            <person name="Meier-Kolthoff J."/>
            <person name="Overmars L."/>
            <person name="Richter M."/>
            <person name="Woyke T."/>
            <person name="Sorokin D.Y."/>
            <person name="Muyzer G."/>
        </authorList>
    </citation>
    <scope>NUCLEOTIDE SEQUENCE [LARGE SCALE GENOMIC DNA]</scope>
    <source>
        <strain evidence="8 9">ALJD</strain>
    </source>
</reference>
<dbReference type="CDD" id="cd01949">
    <property type="entry name" value="GGDEF"/>
    <property type="match status" value="1"/>
</dbReference>
<dbReference type="PROSITE" id="PS50887">
    <property type="entry name" value="GGDEF"/>
    <property type="match status" value="1"/>
</dbReference>
<dbReference type="OrthoDB" id="9813913at2"/>
<dbReference type="Gene3D" id="3.20.20.450">
    <property type="entry name" value="EAL domain"/>
    <property type="match status" value="1"/>
</dbReference>
<accession>A0A1V3NE48</accession>
<dbReference type="Gene3D" id="3.30.70.270">
    <property type="match status" value="1"/>
</dbReference>
<organism evidence="8 9">
    <name type="scientific">Thioalkalivibrio denitrificans</name>
    <dbReference type="NCBI Taxonomy" id="108003"/>
    <lineage>
        <taxon>Bacteria</taxon>
        <taxon>Pseudomonadati</taxon>
        <taxon>Pseudomonadota</taxon>
        <taxon>Gammaproteobacteria</taxon>
        <taxon>Chromatiales</taxon>
        <taxon>Ectothiorhodospiraceae</taxon>
        <taxon>Thioalkalivibrio</taxon>
    </lineage>
</organism>
<dbReference type="CDD" id="cd01068">
    <property type="entry name" value="globin_sensor"/>
    <property type="match status" value="1"/>
</dbReference>
<proteinExistence type="predicted"/>
<evidence type="ECO:0000256" key="2">
    <source>
        <dbReference type="ARBA" id="ARBA00015125"/>
    </source>
</evidence>